<dbReference type="InterPro" id="IPR042106">
    <property type="entry name" value="Nuo/plastoQ_OxRdtase_6_NuoJ"/>
</dbReference>
<dbReference type="PANTHER" id="PTHR33269">
    <property type="entry name" value="NADH-UBIQUINONE OXIDOREDUCTASE CHAIN 6"/>
    <property type="match status" value="1"/>
</dbReference>
<gene>
    <name evidence="2" type="ORF">D5R95_01060</name>
</gene>
<dbReference type="RefSeq" id="WP_259133239.1">
    <property type="nucleotide sequence ID" value="NZ_JANUCS010000001.1"/>
</dbReference>
<feature type="transmembrane region" description="Helical" evidence="1">
    <location>
        <begin position="6"/>
        <end position="25"/>
    </location>
</feature>
<feature type="transmembrane region" description="Helical" evidence="1">
    <location>
        <begin position="61"/>
        <end position="78"/>
    </location>
</feature>
<comment type="caution">
    <text evidence="2">The sequence shown here is derived from an EMBL/GenBank/DDBJ whole genome shotgun (WGS) entry which is preliminary data.</text>
</comment>
<dbReference type="PANTHER" id="PTHR33269:SF17">
    <property type="entry name" value="NADH-UBIQUINONE OXIDOREDUCTASE CHAIN 6"/>
    <property type="match status" value="1"/>
</dbReference>
<evidence type="ECO:0000313" key="2">
    <source>
        <dbReference type="EMBL" id="RQD91516.1"/>
    </source>
</evidence>
<accession>A0A3R8CE09</accession>
<dbReference type="GO" id="GO:0008137">
    <property type="term" value="F:NADH dehydrogenase (ubiquinone) activity"/>
    <property type="evidence" value="ECO:0007669"/>
    <property type="project" value="InterPro"/>
</dbReference>
<dbReference type="InterPro" id="IPR001457">
    <property type="entry name" value="NADH_UbQ/plastoQ_OxRdtase_su6"/>
</dbReference>
<keyword evidence="1" id="KW-0812">Transmembrane</keyword>
<evidence type="ECO:0000256" key="1">
    <source>
        <dbReference type="SAM" id="Phobius"/>
    </source>
</evidence>
<dbReference type="EMBL" id="QZAB01000075">
    <property type="protein sequence ID" value="RQD91516.1"/>
    <property type="molecule type" value="Genomic_DNA"/>
</dbReference>
<dbReference type="NCBIfam" id="NF005025">
    <property type="entry name" value="PRK06433.1-5"/>
    <property type="match status" value="1"/>
</dbReference>
<dbReference type="Pfam" id="PF00499">
    <property type="entry name" value="Oxidored_q3"/>
    <property type="match status" value="1"/>
</dbReference>
<name>A0A3R8CE09_9EURY</name>
<evidence type="ECO:0000313" key="3">
    <source>
        <dbReference type="Proteomes" id="UP000284763"/>
    </source>
</evidence>
<dbReference type="Gene3D" id="1.20.120.1200">
    <property type="entry name" value="NADH-ubiquinone/plastoquinone oxidoreductase chain 6, subunit NuoJ"/>
    <property type="match status" value="1"/>
</dbReference>
<dbReference type="Proteomes" id="UP000284763">
    <property type="component" value="Unassembled WGS sequence"/>
</dbReference>
<keyword evidence="1" id="KW-1133">Transmembrane helix</keyword>
<feature type="transmembrane region" description="Helical" evidence="1">
    <location>
        <begin position="37"/>
        <end position="55"/>
    </location>
</feature>
<proteinExistence type="predicted"/>
<protein>
    <submittedName>
        <fullName evidence="2">Short chain dehydrogenase</fullName>
    </submittedName>
</protein>
<keyword evidence="1" id="KW-0472">Membrane</keyword>
<sequence length="90" mass="9801">MYVFGELIAFAIFAIILIVSSIFVIKAENIVRAGLSLILSLFSVAGLYMVLNAYFLGIIQVLVYVGAIGVLILFAIMLTKKEIGSDNDVR</sequence>
<dbReference type="AlphaFoldDB" id="A0A3R8CE09"/>
<organism evidence="2 3">
    <name type="scientific">Methanosalsum natronophilum</name>
    <dbReference type="NCBI Taxonomy" id="768733"/>
    <lineage>
        <taxon>Archaea</taxon>
        <taxon>Methanobacteriati</taxon>
        <taxon>Methanobacteriota</taxon>
        <taxon>Stenosarchaea group</taxon>
        <taxon>Methanomicrobia</taxon>
        <taxon>Methanosarcinales</taxon>
        <taxon>Methanosarcinaceae</taxon>
        <taxon>Methanosalsum</taxon>
    </lineage>
</organism>
<reference evidence="2 3" key="1">
    <citation type="submission" date="2018-08" db="EMBL/GenBank/DDBJ databases">
        <title>The metabolism and importance of syntrophic acetate oxidation coupled to methane or sulfide production in haloalkaline environments.</title>
        <authorList>
            <person name="Timmers P.H.A."/>
            <person name="Vavourakis C.D."/>
            <person name="Sorokin D.Y."/>
            <person name="Sinninghe Damste J.S."/>
            <person name="Muyzer G."/>
            <person name="Stams A.J.M."/>
            <person name="Plugge C.M."/>
        </authorList>
    </citation>
    <scope>NUCLEOTIDE SEQUENCE [LARGE SCALE GENOMIC DNA]</scope>
    <source>
        <strain evidence="2">MSAO_Arc3</strain>
    </source>
</reference>